<keyword evidence="2" id="KW-1185">Reference proteome</keyword>
<dbReference type="RefSeq" id="WP_268924127.1">
    <property type="nucleotide sequence ID" value="NZ_JAPTGB010000003.1"/>
</dbReference>
<sequence length="52" mass="5729">MSRLIIDTDATGTISLEQGKQIQEFVSARRKPNYIDADSIQAAAEEALGRIH</sequence>
<name>A0ABT4IFE2_9EURY</name>
<evidence type="ECO:0000313" key="2">
    <source>
        <dbReference type="Proteomes" id="UP001141422"/>
    </source>
</evidence>
<comment type="caution">
    <text evidence="1">The sequence shown here is derived from an EMBL/GenBank/DDBJ whole genome shotgun (WGS) entry which is preliminary data.</text>
</comment>
<organism evidence="1 2">
    <name type="scientific">Methanocorpusculum petauri</name>
    <dbReference type="NCBI Taxonomy" id="3002863"/>
    <lineage>
        <taxon>Archaea</taxon>
        <taxon>Methanobacteriati</taxon>
        <taxon>Methanobacteriota</taxon>
        <taxon>Stenosarchaea group</taxon>
        <taxon>Methanomicrobia</taxon>
        <taxon>Methanomicrobiales</taxon>
        <taxon>Methanocorpusculaceae</taxon>
        <taxon>Methanocorpusculum</taxon>
    </lineage>
</organism>
<dbReference type="Proteomes" id="UP001141422">
    <property type="component" value="Unassembled WGS sequence"/>
</dbReference>
<dbReference type="EMBL" id="JAPTGB010000003">
    <property type="protein sequence ID" value="MCZ0859905.1"/>
    <property type="molecule type" value="Genomic_DNA"/>
</dbReference>
<protein>
    <submittedName>
        <fullName evidence="1">Uncharacterized protein</fullName>
    </submittedName>
</protein>
<evidence type="ECO:0000313" key="1">
    <source>
        <dbReference type="EMBL" id="MCZ0859905.1"/>
    </source>
</evidence>
<reference evidence="1" key="1">
    <citation type="submission" date="2022-12" db="EMBL/GenBank/DDBJ databases">
        <title>Isolation and characterisation of novel Methanocorpusculum spp. from native Australian herbivores indicates the genus is ancestrally host-associated.</title>
        <authorList>
            <person name="Volmer J.G."/>
            <person name="Soo R.M."/>
            <person name="Evans P.N."/>
            <person name="Hoedt E.C."/>
            <person name="Astorga Alsina A.L."/>
            <person name="Woodcroft B.J."/>
            <person name="Tyson G.W."/>
            <person name="Hugenholtz P."/>
            <person name="Morrison M."/>
        </authorList>
    </citation>
    <scope>NUCLEOTIDE SEQUENCE</scope>
    <source>
        <strain evidence="1">MG</strain>
    </source>
</reference>
<proteinExistence type="predicted"/>
<gene>
    <name evidence="1" type="ORF">O0S10_01520</name>
</gene>
<accession>A0ABT4IFE2</accession>